<dbReference type="RefSeq" id="WP_163287118.1">
    <property type="nucleotide sequence ID" value="NZ_JAAGVY010000067.1"/>
</dbReference>
<evidence type="ECO:0000313" key="2">
    <source>
        <dbReference type="Proteomes" id="UP000486602"/>
    </source>
</evidence>
<keyword evidence="2" id="KW-1185">Reference proteome</keyword>
<name>A0A7K3WVU6_9FLAO</name>
<dbReference type="Proteomes" id="UP000486602">
    <property type="component" value="Unassembled WGS sequence"/>
</dbReference>
<dbReference type="EMBL" id="JAAGVY010000067">
    <property type="protein sequence ID" value="NEN25668.1"/>
    <property type="molecule type" value="Genomic_DNA"/>
</dbReference>
<dbReference type="AlphaFoldDB" id="A0A7K3WVU6"/>
<accession>A0A7K3WVU6</accession>
<protein>
    <submittedName>
        <fullName evidence="1">Uncharacterized protein</fullName>
    </submittedName>
</protein>
<proteinExistence type="predicted"/>
<evidence type="ECO:0000313" key="1">
    <source>
        <dbReference type="EMBL" id="NEN25668.1"/>
    </source>
</evidence>
<reference evidence="1 2" key="1">
    <citation type="submission" date="2020-02" db="EMBL/GenBank/DDBJ databases">
        <title>Out from the shadows clarifying the taxonomy of the family Cryomorphaceae and related taxa by utilizing the GTDB taxonomic framework.</title>
        <authorList>
            <person name="Bowman J.P."/>
        </authorList>
    </citation>
    <scope>NUCLEOTIDE SEQUENCE [LARGE SCALE GENOMIC DNA]</scope>
    <source>
        <strain evidence="1 2">QSSC 1-22</strain>
    </source>
</reference>
<organism evidence="1 2">
    <name type="scientific">Cryomorpha ignava</name>
    <dbReference type="NCBI Taxonomy" id="101383"/>
    <lineage>
        <taxon>Bacteria</taxon>
        <taxon>Pseudomonadati</taxon>
        <taxon>Bacteroidota</taxon>
        <taxon>Flavobacteriia</taxon>
        <taxon>Flavobacteriales</taxon>
        <taxon>Cryomorphaceae</taxon>
        <taxon>Cryomorpha</taxon>
    </lineage>
</organism>
<sequence>MIEYNMLTSDFEPDNSLPELGFALTGVCCENTFTNNNMVFAHNGAWATMAAESPWKGIIHSEATPIFSPNPVFSCAQQKD</sequence>
<comment type="caution">
    <text evidence="1">The sequence shown here is derived from an EMBL/GenBank/DDBJ whole genome shotgun (WGS) entry which is preliminary data.</text>
</comment>
<gene>
    <name evidence="1" type="ORF">G3O08_19420</name>
</gene>